<dbReference type="InterPro" id="IPR032432">
    <property type="entry name" value="Radical_SAM_C"/>
</dbReference>
<dbReference type="InterPro" id="IPR023404">
    <property type="entry name" value="rSAM_horseshoe"/>
</dbReference>
<dbReference type="GO" id="GO:0051536">
    <property type="term" value="F:iron-sulfur cluster binding"/>
    <property type="evidence" value="ECO:0007669"/>
    <property type="project" value="UniProtKB-KW"/>
</dbReference>
<dbReference type="KEGG" id="dpn:BCB69_03480"/>
<evidence type="ECO:0000313" key="8">
    <source>
        <dbReference type="Proteomes" id="UP000094757"/>
    </source>
</evidence>
<dbReference type="RefSeq" id="WP_069177012.1">
    <property type="nucleotide sequence ID" value="NZ_CP017037.1"/>
</dbReference>
<dbReference type="Proteomes" id="UP000094757">
    <property type="component" value="Chromosome"/>
</dbReference>
<dbReference type="GO" id="GO:0003824">
    <property type="term" value="F:catalytic activity"/>
    <property type="evidence" value="ECO:0007669"/>
    <property type="project" value="InterPro"/>
</dbReference>
<dbReference type="AlphaFoldDB" id="A0A1B3WDR6"/>
<evidence type="ECO:0000256" key="1">
    <source>
        <dbReference type="ARBA" id="ARBA00001966"/>
    </source>
</evidence>
<evidence type="ECO:0000256" key="2">
    <source>
        <dbReference type="ARBA" id="ARBA00022691"/>
    </source>
</evidence>
<keyword evidence="5" id="KW-0411">Iron-sulfur</keyword>
<dbReference type="SFLD" id="SFLDG01086">
    <property type="entry name" value="elongater_protein-like"/>
    <property type="match status" value="1"/>
</dbReference>
<dbReference type="Pfam" id="PF16199">
    <property type="entry name" value="Radical_SAM_C"/>
    <property type="match status" value="1"/>
</dbReference>
<dbReference type="CDD" id="cd01335">
    <property type="entry name" value="Radical_SAM"/>
    <property type="match status" value="1"/>
</dbReference>
<accession>A0A1B3WDR6</accession>
<dbReference type="STRING" id="39950.BCB69_03480"/>
<evidence type="ECO:0000256" key="3">
    <source>
        <dbReference type="ARBA" id="ARBA00022723"/>
    </source>
</evidence>
<dbReference type="PANTHER" id="PTHR43409">
    <property type="entry name" value="ANAEROBIC MAGNESIUM-PROTOPORPHYRIN IX MONOMETHYL ESTER CYCLASE-RELATED"/>
    <property type="match status" value="1"/>
</dbReference>
<evidence type="ECO:0000256" key="5">
    <source>
        <dbReference type="ARBA" id="ARBA00023014"/>
    </source>
</evidence>
<sequence>MKHSIIPLFIPHLGCPHQCIFCNQVRITGRSTSVEADEIKKTIDSYIESGSSDRFWEAAFYGGSFTALPVPVIESLLMPAFKALKQGKIHAIRLSTRPDCINEDILQLLSTYGVTTVELGVQSLDNNILLTAERGHTAEDVVHAVSLLKKHHFIVGLQFMIGLPGEDYASLRSTARKGVALKPDFIRIYPVLALKGTVLGQMIAQKAYRPVSIHEAVVKAAFLKRWYNRHHIKVIRIGLQATEELNMGDAILGGPYHPAMGEMVDQYIAMHQIKPFIIHAEHAEIICSPRDRSKIMGQHRKSWIQYEQLVKKSIICREELSLPQGIVHVCVGENIFVVCIDENYRLKTKSY</sequence>
<dbReference type="InterPro" id="IPR007197">
    <property type="entry name" value="rSAM"/>
</dbReference>
<name>A0A1B3WDR6_9FIRM</name>
<dbReference type="GO" id="GO:0046872">
    <property type="term" value="F:metal ion binding"/>
    <property type="evidence" value="ECO:0007669"/>
    <property type="project" value="UniProtKB-KW"/>
</dbReference>
<dbReference type="EMBL" id="CP017037">
    <property type="protein sequence ID" value="AOH39108.1"/>
    <property type="molecule type" value="Genomic_DNA"/>
</dbReference>
<dbReference type="Pfam" id="PF04055">
    <property type="entry name" value="Radical_SAM"/>
    <property type="match status" value="1"/>
</dbReference>
<evidence type="ECO:0000313" key="7">
    <source>
        <dbReference type="EMBL" id="AOH39108.1"/>
    </source>
</evidence>
<reference evidence="8" key="1">
    <citation type="submission" date="2016-08" db="EMBL/GenBank/DDBJ databases">
        <authorList>
            <person name="Holder M.E."/>
            <person name="Ajami N.J."/>
            <person name="Petrosino J.F."/>
        </authorList>
    </citation>
    <scope>NUCLEOTIDE SEQUENCE [LARGE SCALE GENOMIC DNA]</scope>
    <source>
        <strain evidence="8">F0677</strain>
    </source>
</reference>
<keyword evidence="2" id="KW-0949">S-adenosyl-L-methionine</keyword>
<protein>
    <recommendedName>
        <fullName evidence="6">Radical SAM core domain-containing protein</fullName>
    </recommendedName>
</protein>
<organism evidence="7 8">
    <name type="scientific">Dialister pneumosintes</name>
    <dbReference type="NCBI Taxonomy" id="39950"/>
    <lineage>
        <taxon>Bacteria</taxon>
        <taxon>Bacillati</taxon>
        <taxon>Bacillota</taxon>
        <taxon>Negativicutes</taxon>
        <taxon>Veillonellales</taxon>
        <taxon>Veillonellaceae</taxon>
        <taxon>Dialister</taxon>
    </lineage>
</organism>
<comment type="cofactor">
    <cofactor evidence="1">
        <name>[4Fe-4S] cluster</name>
        <dbReference type="ChEBI" id="CHEBI:49883"/>
    </cofactor>
</comment>
<dbReference type="SUPFAM" id="SSF102114">
    <property type="entry name" value="Radical SAM enzymes"/>
    <property type="match status" value="1"/>
</dbReference>
<dbReference type="SFLD" id="SFLDG01082">
    <property type="entry name" value="B12-binding_domain_containing"/>
    <property type="match status" value="1"/>
</dbReference>
<keyword evidence="3" id="KW-0479">Metal-binding</keyword>
<gene>
    <name evidence="7" type="ORF">BCB69_03480</name>
</gene>
<dbReference type="InterPro" id="IPR006638">
    <property type="entry name" value="Elp3/MiaA/NifB-like_rSAM"/>
</dbReference>
<dbReference type="InterPro" id="IPR058240">
    <property type="entry name" value="rSAM_sf"/>
</dbReference>
<evidence type="ECO:0000259" key="6">
    <source>
        <dbReference type="PROSITE" id="PS51918"/>
    </source>
</evidence>
<feature type="domain" description="Radical SAM core" evidence="6">
    <location>
        <begin position="1"/>
        <end position="236"/>
    </location>
</feature>
<dbReference type="SFLD" id="SFLDS00029">
    <property type="entry name" value="Radical_SAM"/>
    <property type="match status" value="1"/>
</dbReference>
<dbReference type="Gene3D" id="3.80.30.20">
    <property type="entry name" value="tm_1862 like domain"/>
    <property type="match status" value="1"/>
</dbReference>
<dbReference type="SMART" id="SM00729">
    <property type="entry name" value="Elp3"/>
    <property type="match status" value="1"/>
</dbReference>
<proteinExistence type="predicted"/>
<keyword evidence="4" id="KW-0408">Iron</keyword>
<evidence type="ECO:0000256" key="4">
    <source>
        <dbReference type="ARBA" id="ARBA00023004"/>
    </source>
</evidence>
<dbReference type="PROSITE" id="PS51918">
    <property type="entry name" value="RADICAL_SAM"/>
    <property type="match status" value="1"/>
</dbReference>
<dbReference type="InterPro" id="IPR051198">
    <property type="entry name" value="BchE-like"/>
</dbReference>